<organism evidence="1 2">
    <name type="scientific">Cordylochernes scorpioides</name>
    <dbReference type="NCBI Taxonomy" id="51811"/>
    <lineage>
        <taxon>Eukaryota</taxon>
        <taxon>Metazoa</taxon>
        <taxon>Ecdysozoa</taxon>
        <taxon>Arthropoda</taxon>
        <taxon>Chelicerata</taxon>
        <taxon>Arachnida</taxon>
        <taxon>Pseudoscorpiones</taxon>
        <taxon>Cheliferoidea</taxon>
        <taxon>Chernetidae</taxon>
        <taxon>Cordylochernes</taxon>
    </lineage>
</organism>
<sequence>MNGVKPFSNDPNFEEKKKKGYKLIADPILHKKDQKTYRCKAIIPAMSSSKPSGSKTKRKIADEYRNFQEKWELEYFCSEVRDKIICLICNNAIMYQNYITLNVL</sequence>
<name>A0ABY6KA84_9ARAC</name>
<accession>A0ABY6KA84</accession>
<keyword evidence="2" id="KW-1185">Reference proteome</keyword>
<evidence type="ECO:0000313" key="2">
    <source>
        <dbReference type="Proteomes" id="UP001235939"/>
    </source>
</evidence>
<proteinExistence type="predicted"/>
<dbReference type="EMBL" id="CP092865">
    <property type="protein sequence ID" value="UYV65635.1"/>
    <property type="molecule type" value="Genomic_DNA"/>
</dbReference>
<dbReference type="Proteomes" id="UP001235939">
    <property type="component" value="Chromosome 03"/>
</dbReference>
<reference evidence="1 2" key="1">
    <citation type="submission" date="2022-01" db="EMBL/GenBank/DDBJ databases">
        <title>A chromosomal length assembly of Cordylochernes scorpioides.</title>
        <authorList>
            <person name="Zeh D."/>
            <person name="Zeh J."/>
        </authorList>
    </citation>
    <scope>NUCLEOTIDE SEQUENCE [LARGE SCALE GENOMIC DNA]</scope>
    <source>
        <strain evidence="1">IN4F17</strain>
        <tissue evidence="1">Whole Body</tissue>
    </source>
</reference>
<evidence type="ECO:0008006" key="3">
    <source>
        <dbReference type="Google" id="ProtNLM"/>
    </source>
</evidence>
<evidence type="ECO:0000313" key="1">
    <source>
        <dbReference type="EMBL" id="UYV65635.1"/>
    </source>
</evidence>
<protein>
    <recommendedName>
        <fullName evidence="3">Bromo domain-containing protein</fullName>
    </recommendedName>
</protein>
<gene>
    <name evidence="1" type="ORF">LAZ67_3004917</name>
</gene>